<dbReference type="InterPro" id="IPR020845">
    <property type="entry name" value="AMP-binding_CS"/>
</dbReference>
<dbReference type="InterPro" id="IPR050237">
    <property type="entry name" value="ATP-dep_AMP-bd_enzyme"/>
</dbReference>
<dbReference type="Pfam" id="PF00501">
    <property type="entry name" value="AMP-binding"/>
    <property type="match status" value="1"/>
</dbReference>
<dbReference type="EMBL" id="BAAALG010000006">
    <property type="protein sequence ID" value="GAA1098786.1"/>
    <property type="molecule type" value="Genomic_DNA"/>
</dbReference>
<feature type="domain" description="AMP-binding enzyme C-terminal" evidence="2">
    <location>
        <begin position="423"/>
        <end position="497"/>
    </location>
</feature>
<dbReference type="InterPro" id="IPR042099">
    <property type="entry name" value="ANL_N_sf"/>
</dbReference>
<accession>A0ABP4EC67</accession>
<evidence type="ECO:0000259" key="2">
    <source>
        <dbReference type="Pfam" id="PF13193"/>
    </source>
</evidence>
<reference evidence="4" key="1">
    <citation type="journal article" date="2019" name="Int. J. Syst. Evol. Microbiol.">
        <title>The Global Catalogue of Microorganisms (GCM) 10K type strain sequencing project: providing services to taxonomists for standard genome sequencing and annotation.</title>
        <authorList>
            <consortium name="The Broad Institute Genomics Platform"/>
            <consortium name="The Broad Institute Genome Sequencing Center for Infectious Disease"/>
            <person name="Wu L."/>
            <person name="Ma J."/>
        </authorList>
    </citation>
    <scope>NUCLEOTIDE SEQUENCE [LARGE SCALE GENOMIC DNA]</scope>
    <source>
        <strain evidence="4">JCM 13008</strain>
    </source>
</reference>
<dbReference type="PANTHER" id="PTHR43767:SF1">
    <property type="entry name" value="NONRIBOSOMAL PEPTIDE SYNTHASE PES1 (EUROFUNG)-RELATED"/>
    <property type="match status" value="1"/>
</dbReference>
<dbReference type="Pfam" id="PF13193">
    <property type="entry name" value="AMP-binding_C"/>
    <property type="match status" value="1"/>
</dbReference>
<dbReference type="Proteomes" id="UP001501581">
    <property type="component" value="Unassembled WGS sequence"/>
</dbReference>
<protein>
    <submittedName>
        <fullName evidence="3">Long-chain fatty acid--CoA ligase</fullName>
    </submittedName>
</protein>
<evidence type="ECO:0000313" key="4">
    <source>
        <dbReference type="Proteomes" id="UP001501581"/>
    </source>
</evidence>
<evidence type="ECO:0000313" key="3">
    <source>
        <dbReference type="EMBL" id="GAA1098786.1"/>
    </source>
</evidence>
<proteinExistence type="predicted"/>
<dbReference type="Gene3D" id="3.40.50.12780">
    <property type="entry name" value="N-terminal domain of ligase-like"/>
    <property type="match status" value="1"/>
</dbReference>
<evidence type="ECO:0000259" key="1">
    <source>
        <dbReference type="Pfam" id="PF00501"/>
    </source>
</evidence>
<dbReference type="GO" id="GO:0016874">
    <property type="term" value="F:ligase activity"/>
    <property type="evidence" value="ECO:0007669"/>
    <property type="project" value="UniProtKB-KW"/>
</dbReference>
<dbReference type="Gene3D" id="3.30.300.30">
    <property type="match status" value="1"/>
</dbReference>
<feature type="domain" description="AMP-dependent synthetase/ligase" evidence="1">
    <location>
        <begin position="19"/>
        <end position="373"/>
    </location>
</feature>
<name>A0ABP4EC67_9ACTN</name>
<keyword evidence="4" id="KW-1185">Reference proteome</keyword>
<gene>
    <name evidence="3" type="ORF">GCM10009668_15330</name>
</gene>
<dbReference type="InterPro" id="IPR000873">
    <property type="entry name" value="AMP-dep_synth/lig_dom"/>
</dbReference>
<dbReference type="InterPro" id="IPR025110">
    <property type="entry name" value="AMP-bd_C"/>
</dbReference>
<dbReference type="SUPFAM" id="SSF56801">
    <property type="entry name" value="Acetyl-CoA synthetase-like"/>
    <property type="match status" value="1"/>
</dbReference>
<comment type="caution">
    <text evidence="3">The sequence shown here is derived from an EMBL/GenBank/DDBJ whole genome shotgun (WGS) entry which is preliminary data.</text>
</comment>
<sequence>MTSELTAPMPPVLLEQVLRSNARQMPDHVAVVGTQVPVTWAQLDAGADRVAGIIADTGGAGSQVAFFGANDFGYPMVLVGAHRQRSALVGINWRLPDESIRASCQQVGVTHVFTSVAFAERARAIIADSEIHLVVIDQSTAEPWPEQAPGATLPAEPDDVAMVFFTSGSTGVPKAVPYTRKAFEIGASTPVVHGFTNDSTLLVVPPTFHLAGSYWAQYGILYGARQVYLADASPAALVAGMVEHEVTHAVLVPTLIRMLLDQLAAQGTSLPAFRHLAYGASPMPVPMIREALAVIGCEMCQVFGMTEAGGVVTYLPPEDHVVGGPHAARLGSAGRPTAGVEVEVRDLVLDEPVPVGTSGNLWFRTTFMADHYLGQPQASAAVFVDGWLNSRDVGRLDADGYVYVEGRSDDMIITGGENVHPNEVESVITELAEVVEVTVFATPDPQWTHKVNAAVVRRDESLSAEQVREHCRSRMAGYKVPKEIHFLEALPKTATGKVSRSAVVAAVQEEVR</sequence>
<dbReference type="PANTHER" id="PTHR43767">
    <property type="entry name" value="LONG-CHAIN-FATTY-ACID--COA LIGASE"/>
    <property type="match status" value="1"/>
</dbReference>
<dbReference type="PROSITE" id="PS00455">
    <property type="entry name" value="AMP_BINDING"/>
    <property type="match status" value="1"/>
</dbReference>
<keyword evidence="3" id="KW-0436">Ligase</keyword>
<dbReference type="InterPro" id="IPR045851">
    <property type="entry name" value="AMP-bd_C_sf"/>
</dbReference>
<organism evidence="3 4">
    <name type="scientific">Nocardioides dubius</name>
    <dbReference type="NCBI Taxonomy" id="317019"/>
    <lineage>
        <taxon>Bacteria</taxon>
        <taxon>Bacillati</taxon>
        <taxon>Actinomycetota</taxon>
        <taxon>Actinomycetes</taxon>
        <taxon>Propionibacteriales</taxon>
        <taxon>Nocardioidaceae</taxon>
        <taxon>Nocardioides</taxon>
    </lineage>
</organism>